<dbReference type="RefSeq" id="WP_097175211.1">
    <property type="nucleotide sequence ID" value="NZ_OBML01000006.1"/>
</dbReference>
<proteinExistence type="inferred from homology"/>
<dbReference type="GO" id="GO:0043565">
    <property type="term" value="F:sequence-specific DNA binding"/>
    <property type="evidence" value="ECO:0007669"/>
    <property type="project" value="TreeGrafter"/>
</dbReference>
<dbReference type="STRING" id="538381.GCA_001696535_02834"/>
<dbReference type="CDD" id="cd08432">
    <property type="entry name" value="PBP2_GcdR_TrpI_HvrB_AmpR_like"/>
    <property type="match status" value="1"/>
</dbReference>
<dbReference type="PROSITE" id="PS50931">
    <property type="entry name" value="HTH_LYSR"/>
    <property type="match status" value="1"/>
</dbReference>
<evidence type="ECO:0000259" key="5">
    <source>
        <dbReference type="PROSITE" id="PS50931"/>
    </source>
</evidence>
<dbReference type="Pfam" id="PF00126">
    <property type="entry name" value="HTH_1"/>
    <property type="match status" value="1"/>
</dbReference>
<evidence type="ECO:0000313" key="6">
    <source>
        <dbReference type="EMBL" id="SOC10977.1"/>
    </source>
</evidence>
<dbReference type="InterPro" id="IPR036388">
    <property type="entry name" value="WH-like_DNA-bd_sf"/>
</dbReference>
<evidence type="ECO:0000313" key="7">
    <source>
        <dbReference type="Proteomes" id="UP000219331"/>
    </source>
</evidence>
<dbReference type="OrthoDB" id="9804958at2"/>
<dbReference type="PANTHER" id="PTHR30537:SF74">
    <property type="entry name" value="HTH-TYPE TRANSCRIPTIONAL REGULATOR TRPI"/>
    <property type="match status" value="1"/>
</dbReference>
<evidence type="ECO:0000256" key="1">
    <source>
        <dbReference type="ARBA" id="ARBA00009437"/>
    </source>
</evidence>
<dbReference type="InterPro" id="IPR036390">
    <property type="entry name" value="WH_DNA-bd_sf"/>
</dbReference>
<keyword evidence="7" id="KW-1185">Reference proteome</keyword>
<dbReference type="Gene3D" id="3.40.190.10">
    <property type="entry name" value="Periplasmic binding protein-like II"/>
    <property type="match status" value="2"/>
</dbReference>
<protein>
    <submittedName>
        <fullName evidence="6">DNA-binding transcriptional regulator, LysR family</fullName>
    </submittedName>
</protein>
<keyword evidence="3 6" id="KW-0238">DNA-binding</keyword>
<dbReference type="GO" id="GO:0006351">
    <property type="term" value="P:DNA-templated transcription"/>
    <property type="evidence" value="ECO:0007669"/>
    <property type="project" value="TreeGrafter"/>
</dbReference>
<dbReference type="FunFam" id="1.10.10.10:FF:000001">
    <property type="entry name" value="LysR family transcriptional regulator"/>
    <property type="match status" value="1"/>
</dbReference>
<accession>A0A285SRV8</accession>
<keyword evidence="4" id="KW-0804">Transcription</keyword>
<dbReference type="EMBL" id="OBML01000006">
    <property type="protein sequence ID" value="SOC10977.1"/>
    <property type="molecule type" value="Genomic_DNA"/>
</dbReference>
<organism evidence="6 7">
    <name type="scientific">Stappia indica</name>
    <dbReference type="NCBI Taxonomy" id="538381"/>
    <lineage>
        <taxon>Bacteria</taxon>
        <taxon>Pseudomonadati</taxon>
        <taxon>Pseudomonadota</taxon>
        <taxon>Alphaproteobacteria</taxon>
        <taxon>Hyphomicrobiales</taxon>
        <taxon>Stappiaceae</taxon>
        <taxon>Stappia</taxon>
    </lineage>
</organism>
<dbReference type="InterPro" id="IPR000847">
    <property type="entry name" value="LysR_HTH_N"/>
</dbReference>
<evidence type="ECO:0000256" key="4">
    <source>
        <dbReference type="ARBA" id="ARBA00023163"/>
    </source>
</evidence>
<keyword evidence="2" id="KW-0805">Transcription regulation</keyword>
<dbReference type="PANTHER" id="PTHR30537">
    <property type="entry name" value="HTH-TYPE TRANSCRIPTIONAL REGULATOR"/>
    <property type="match status" value="1"/>
</dbReference>
<dbReference type="Gene3D" id="1.10.10.10">
    <property type="entry name" value="Winged helix-like DNA-binding domain superfamily/Winged helix DNA-binding domain"/>
    <property type="match status" value="1"/>
</dbReference>
<sequence length="303" mass="32519">MGLRLPPLASLRLFEAAARHASFKQAAEELGLTPSAVSHGIDTLETWLGAPLFDRSGRAVTLTAAGEDLLPYVSEGLSMIATGAHRVSPLLGARRIRISVAPTFARRWLVPRLGRFRGRHPEIELHVDTSHRQAVFPLDGVDLAIRMGPAPWPSARSELLFREALQPVAHPDLAARLPRLDGRIDWARAPLIHVATVEHDWAAWFDGEASAAGEALPPKGRGLHVDTVDLALEAAAQGLGIALARLPLCADALASPGLAPIAGCPPVPVRTGYWALLPSGHEPRREIAAFLRWLKGEAAPFLG</sequence>
<dbReference type="Pfam" id="PF03466">
    <property type="entry name" value="LysR_substrate"/>
    <property type="match status" value="1"/>
</dbReference>
<evidence type="ECO:0000256" key="3">
    <source>
        <dbReference type="ARBA" id="ARBA00023125"/>
    </source>
</evidence>
<dbReference type="Proteomes" id="UP000219331">
    <property type="component" value="Unassembled WGS sequence"/>
</dbReference>
<dbReference type="InterPro" id="IPR005119">
    <property type="entry name" value="LysR_subst-bd"/>
</dbReference>
<dbReference type="SUPFAM" id="SSF46785">
    <property type="entry name" value="Winged helix' DNA-binding domain"/>
    <property type="match status" value="1"/>
</dbReference>
<dbReference type="PRINTS" id="PR00039">
    <property type="entry name" value="HTHLYSR"/>
</dbReference>
<dbReference type="InterPro" id="IPR058163">
    <property type="entry name" value="LysR-type_TF_proteobact-type"/>
</dbReference>
<feature type="domain" description="HTH lysR-type" evidence="5">
    <location>
        <begin position="6"/>
        <end position="63"/>
    </location>
</feature>
<comment type="similarity">
    <text evidence="1">Belongs to the LysR transcriptional regulatory family.</text>
</comment>
<name>A0A285SRV8_9HYPH</name>
<dbReference type="SUPFAM" id="SSF53850">
    <property type="entry name" value="Periplasmic binding protein-like II"/>
    <property type="match status" value="1"/>
</dbReference>
<gene>
    <name evidence="6" type="ORF">SAMN05421512_106316</name>
</gene>
<evidence type="ECO:0000256" key="2">
    <source>
        <dbReference type="ARBA" id="ARBA00023015"/>
    </source>
</evidence>
<dbReference type="AlphaFoldDB" id="A0A285SRV8"/>
<reference evidence="6 7" key="1">
    <citation type="submission" date="2017-08" db="EMBL/GenBank/DDBJ databases">
        <authorList>
            <person name="de Groot N.N."/>
        </authorList>
    </citation>
    <scope>NUCLEOTIDE SEQUENCE [LARGE SCALE GENOMIC DNA]</scope>
    <source>
        <strain evidence="6 7">USBA 352</strain>
    </source>
</reference>
<dbReference type="GO" id="GO:0003700">
    <property type="term" value="F:DNA-binding transcription factor activity"/>
    <property type="evidence" value="ECO:0007669"/>
    <property type="project" value="InterPro"/>
</dbReference>